<evidence type="ECO:0000256" key="1">
    <source>
        <dbReference type="SAM" id="SignalP"/>
    </source>
</evidence>
<protein>
    <recommendedName>
        <fullName evidence="4">DUF916 domain-containing protein</fullName>
    </recommendedName>
</protein>
<feature type="chain" id="PRO_5018072393" description="DUF916 domain-containing protein" evidence="1">
    <location>
        <begin position="30"/>
        <end position="309"/>
    </location>
</feature>
<dbReference type="Proteomes" id="UP000277094">
    <property type="component" value="Unassembled WGS sequence"/>
</dbReference>
<dbReference type="AlphaFoldDB" id="A0A3N0DVZ4"/>
<dbReference type="RefSeq" id="WP_123234282.1">
    <property type="nucleotide sequence ID" value="NZ_RJSG01000002.1"/>
</dbReference>
<keyword evidence="3" id="KW-1185">Reference proteome</keyword>
<accession>A0A3N0DVZ4</accession>
<evidence type="ECO:0000313" key="3">
    <source>
        <dbReference type="Proteomes" id="UP000277094"/>
    </source>
</evidence>
<reference evidence="2 3" key="1">
    <citation type="submission" date="2018-11" db="EMBL/GenBank/DDBJ databases">
        <authorList>
            <person name="Li F."/>
        </authorList>
    </citation>
    <scope>NUCLEOTIDE SEQUENCE [LARGE SCALE GENOMIC DNA]</scope>
    <source>
        <strain evidence="2 3">KIS18-7</strain>
    </source>
</reference>
<dbReference type="EMBL" id="RJSG01000002">
    <property type="protein sequence ID" value="RNL79778.1"/>
    <property type="molecule type" value="Genomic_DNA"/>
</dbReference>
<dbReference type="OrthoDB" id="3831002at2"/>
<evidence type="ECO:0008006" key="4">
    <source>
        <dbReference type="Google" id="ProtNLM"/>
    </source>
</evidence>
<keyword evidence="1" id="KW-0732">Signal</keyword>
<organism evidence="2 3">
    <name type="scientific">Nocardioides marmorisolisilvae</name>
    <dbReference type="NCBI Taxonomy" id="1542737"/>
    <lineage>
        <taxon>Bacteria</taxon>
        <taxon>Bacillati</taxon>
        <taxon>Actinomycetota</taxon>
        <taxon>Actinomycetes</taxon>
        <taxon>Propionibacteriales</taxon>
        <taxon>Nocardioidaceae</taxon>
        <taxon>Nocardioides</taxon>
    </lineage>
</organism>
<proteinExistence type="predicted"/>
<gene>
    <name evidence="2" type="ORF">EFL95_12555</name>
</gene>
<name>A0A3N0DVZ4_9ACTN</name>
<feature type="signal peptide" evidence="1">
    <location>
        <begin position="1"/>
        <end position="29"/>
    </location>
</feature>
<sequence>MAARRFLLAALSAVLVLLASILTTPPSFAASQDGILLIKGPGSVYSGPSAYVSENVAAGSVDQFELLVKNRGTSLAQYNIKILTEGLHATVDLYTGSVLLSPLPLTDDGYYTAPIQPGKTQPLTLKVKIPAGSPQGKTVVSFGLFSTDGNYLADAYAETDVKAPTYGTFAYDVYAKQGGQNYTGGSIDQQAMTSPAIAYNATATFSVKLQNDGGSPSAIVGRLENSEYLQCSTVTVKDGAVDVTRAVIAGTYTTPVLAVHASKTLTVSFKRTVSLCYQSVDFAQFDGQSPSNQFAWRNVNLIVPYPEHP</sequence>
<comment type="caution">
    <text evidence="2">The sequence shown here is derived from an EMBL/GenBank/DDBJ whole genome shotgun (WGS) entry which is preliminary data.</text>
</comment>
<evidence type="ECO:0000313" key="2">
    <source>
        <dbReference type="EMBL" id="RNL79778.1"/>
    </source>
</evidence>